<reference evidence="1" key="1">
    <citation type="journal article" date="2021" name="Proc. Natl. Acad. Sci. U.S.A.">
        <title>Global biogeography of chemosynthetic symbionts reveals both localized and globally distributed symbiont groups. .</title>
        <authorList>
            <person name="Osvatic J.T."/>
            <person name="Wilkins L.G.E."/>
            <person name="Leibrecht L."/>
            <person name="Leray M."/>
            <person name="Zauner S."/>
            <person name="Polzin J."/>
            <person name="Camacho Y."/>
            <person name="Gros O."/>
            <person name="van Gils J.A."/>
            <person name="Eisen J.A."/>
            <person name="Petersen J.M."/>
            <person name="Yuen B."/>
        </authorList>
    </citation>
    <scope>NUCLEOTIDE SEQUENCE</scope>
    <source>
        <strain evidence="1">MAGclacostrist064TRANS</strain>
    </source>
</reference>
<dbReference type="InterPro" id="IPR029069">
    <property type="entry name" value="HotDog_dom_sf"/>
</dbReference>
<accession>A0A9E4N6G2</accession>
<organism evidence="1 2">
    <name type="scientific">Candidatus Thiodiazotropha taylori</name>
    <dbReference type="NCBI Taxonomy" id="2792791"/>
    <lineage>
        <taxon>Bacteria</taxon>
        <taxon>Pseudomonadati</taxon>
        <taxon>Pseudomonadota</taxon>
        <taxon>Gammaproteobacteria</taxon>
        <taxon>Chromatiales</taxon>
        <taxon>Sedimenticolaceae</taxon>
        <taxon>Candidatus Thiodiazotropha</taxon>
    </lineage>
</organism>
<name>A0A9E4N6G2_9GAMM</name>
<gene>
    <name evidence="1" type="ORF">JAZ07_18880</name>
</gene>
<dbReference type="Pfam" id="PF22817">
    <property type="entry name" value="ApeP-like"/>
    <property type="match status" value="1"/>
</dbReference>
<protein>
    <submittedName>
        <fullName evidence="1">Phosphotransferase</fullName>
    </submittedName>
</protein>
<dbReference type="Proteomes" id="UP000886667">
    <property type="component" value="Unassembled WGS sequence"/>
</dbReference>
<comment type="caution">
    <text evidence="1">The sequence shown here is derived from an EMBL/GenBank/DDBJ whole genome shotgun (WGS) entry which is preliminary data.</text>
</comment>
<dbReference type="Gene3D" id="3.10.129.10">
    <property type="entry name" value="Hotdog Thioesterase"/>
    <property type="match status" value="1"/>
</dbReference>
<evidence type="ECO:0000313" key="2">
    <source>
        <dbReference type="Proteomes" id="UP000886667"/>
    </source>
</evidence>
<dbReference type="EMBL" id="JAEPCM010000696">
    <property type="protein sequence ID" value="MCG7948411.1"/>
    <property type="molecule type" value="Genomic_DNA"/>
</dbReference>
<proteinExistence type="predicted"/>
<evidence type="ECO:0000313" key="1">
    <source>
        <dbReference type="EMBL" id="MCG7948411.1"/>
    </source>
</evidence>
<dbReference type="SUPFAM" id="SSF54637">
    <property type="entry name" value="Thioesterase/thiol ester dehydrase-isomerase"/>
    <property type="match status" value="1"/>
</dbReference>
<sequence>MLEKPLEGAELYNLLPHAGSMRLIDKVIDWDESQIQCQTSTHCHADNPLRNNGQLSAVHAAEYGAQTMALHGGLLARQSGQQQPGGYLVSLRGVKLHVRQLNELDAPLQIQATQLLADRGNMLYDFVLKTESVLVAEGRAAVIVHSEENQ</sequence>
<dbReference type="AlphaFoldDB" id="A0A9E4N6G2"/>
<dbReference type="InterPro" id="IPR016776">
    <property type="entry name" value="ApeP-like_dehydratase"/>
</dbReference>